<dbReference type="SMART" id="SM01266">
    <property type="entry name" value="Mac"/>
    <property type="match status" value="1"/>
</dbReference>
<dbReference type="InterPro" id="IPR011004">
    <property type="entry name" value="Trimer_LpxA-like_sf"/>
</dbReference>
<feature type="domain" description="Maltose/galactoside acetyltransferase" evidence="6">
    <location>
        <begin position="4"/>
        <end position="58"/>
    </location>
</feature>
<dbReference type="RefSeq" id="WP_407029875.1">
    <property type="nucleotide sequence ID" value="NZ_JAQGEF010000002.1"/>
</dbReference>
<proteinExistence type="inferred from homology"/>
<evidence type="ECO:0000256" key="2">
    <source>
        <dbReference type="ARBA" id="ARBA00022679"/>
    </source>
</evidence>
<dbReference type="SUPFAM" id="SSF51161">
    <property type="entry name" value="Trimeric LpxA-like enzymes"/>
    <property type="match status" value="1"/>
</dbReference>
<dbReference type="InterPro" id="IPR039369">
    <property type="entry name" value="LacA-like"/>
</dbReference>
<evidence type="ECO:0000313" key="7">
    <source>
        <dbReference type="EMBL" id="MDA3613545.1"/>
    </source>
</evidence>
<keyword evidence="3" id="KW-0677">Repeat</keyword>
<name>A0ABT4UFK3_9BACT</name>
<evidence type="ECO:0000256" key="4">
    <source>
        <dbReference type="ARBA" id="ARBA00023315"/>
    </source>
</evidence>
<gene>
    <name evidence="7" type="ORF">O3P16_01895</name>
</gene>
<comment type="similarity">
    <text evidence="1 5">Belongs to the transferase hexapeptide repeat family.</text>
</comment>
<dbReference type="InterPro" id="IPR024688">
    <property type="entry name" value="Mac_dom"/>
</dbReference>
<accession>A0ABT4UFK3</accession>
<dbReference type="InterPro" id="IPR001451">
    <property type="entry name" value="Hexapep"/>
</dbReference>
<dbReference type="CDD" id="cd03357">
    <property type="entry name" value="LbH_MAT_GAT"/>
    <property type="match status" value="1"/>
</dbReference>
<dbReference type="PANTHER" id="PTHR43017">
    <property type="entry name" value="GALACTOSIDE O-ACETYLTRANSFERASE"/>
    <property type="match status" value="1"/>
</dbReference>
<sequence length="201" mass="22854">MTEKEKMLKGLPYMAFEKELIKERQDAKVLVYEINQLHPLKLKERKVLFKRLFGNTTNRFFLEPPFHCDYGYNINIGDNFFANYHCVILDCAPVNIGDNVMFGPNVSIYTAGHPIHPEKRNEGWEYAYPVNIGNNVWVGGNTVINAGITIGDNVVIGSGSVVTKDMPANSVAVGNPCKVIRAITDEDKDYYYRKLRFDDVQ</sequence>
<evidence type="ECO:0000259" key="6">
    <source>
        <dbReference type="SMART" id="SM01266"/>
    </source>
</evidence>
<keyword evidence="2 5" id="KW-0808">Transferase</keyword>
<dbReference type="Proteomes" id="UP001210231">
    <property type="component" value="Unassembled WGS sequence"/>
</dbReference>
<dbReference type="PANTHER" id="PTHR43017:SF1">
    <property type="entry name" value="ACETYLTRANSFERASE YJL218W-RELATED"/>
    <property type="match status" value="1"/>
</dbReference>
<organism evidence="7 8">
    <name type="scientific">Polluticaenibacter yanchengensis</name>
    <dbReference type="NCBI Taxonomy" id="3014562"/>
    <lineage>
        <taxon>Bacteria</taxon>
        <taxon>Pseudomonadati</taxon>
        <taxon>Bacteroidota</taxon>
        <taxon>Chitinophagia</taxon>
        <taxon>Chitinophagales</taxon>
        <taxon>Chitinophagaceae</taxon>
        <taxon>Polluticaenibacter</taxon>
    </lineage>
</organism>
<comment type="caution">
    <text evidence="7">The sequence shown here is derived from an EMBL/GenBank/DDBJ whole genome shotgun (WGS) entry which is preliminary data.</text>
</comment>
<evidence type="ECO:0000313" key="8">
    <source>
        <dbReference type="Proteomes" id="UP001210231"/>
    </source>
</evidence>
<dbReference type="EC" id="2.3.1.-" evidence="5"/>
<dbReference type="Pfam" id="PF00132">
    <property type="entry name" value="Hexapep"/>
    <property type="match status" value="1"/>
</dbReference>
<evidence type="ECO:0000256" key="1">
    <source>
        <dbReference type="ARBA" id="ARBA00007274"/>
    </source>
</evidence>
<evidence type="ECO:0000256" key="5">
    <source>
        <dbReference type="RuleBase" id="RU367021"/>
    </source>
</evidence>
<dbReference type="Gene3D" id="2.160.10.10">
    <property type="entry name" value="Hexapeptide repeat proteins"/>
    <property type="match status" value="1"/>
</dbReference>
<protein>
    <recommendedName>
        <fullName evidence="5">Acetyltransferase</fullName>
        <ecNumber evidence="5">2.3.1.-</ecNumber>
    </recommendedName>
</protein>
<dbReference type="Pfam" id="PF12464">
    <property type="entry name" value="Mac"/>
    <property type="match status" value="1"/>
</dbReference>
<keyword evidence="8" id="KW-1185">Reference proteome</keyword>
<keyword evidence="4 5" id="KW-0012">Acyltransferase</keyword>
<evidence type="ECO:0000256" key="3">
    <source>
        <dbReference type="ARBA" id="ARBA00022737"/>
    </source>
</evidence>
<dbReference type="EMBL" id="JAQGEF010000002">
    <property type="protein sequence ID" value="MDA3613545.1"/>
    <property type="molecule type" value="Genomic_DNA"/>
</dbReference>
<reference evidence="7 8" key="1">
    <citation type="submission" date="2022-12" db="EMBL/GenBank/DDBJ databases">
        <title>Chitinophagaceae gen. sp. nov., a new member of the family Chitinophagaceae, isolated from soil in a chemical factory.</title>
        <authorList>
            <person name="Ke Z."/>
        </authorList>
    </citation>
    <scope>NUCLEOTIDE SEQUENCE [LARGE SCALE GENOMIC DNA]</scope>
    <source>
        <strain evidence="7 8">LY-5</strain>
    </source>
</reference>